<dbReference type="Proteomes" id="UP000515151">
    <property type="component" value="Chromosome 4"/>
</dbReference>
<dbReference type="PANTHER" id="PTHR47458">
    <property type="entry name" value="SMAD/FHA DOMAIN-CONTAINING PROTEIN"/>
    <property type="match status" value="1"/>
</dbReference>
<feature type="compositionally biased region" description="Polar residues" evidence="2">
    <location>
        <begin position="789"/>
        <end position="800"/>
    </location>
</feature>
<dbReference type="InterPro" id="IPR008984">
    <property type="entry name" value="SMAD_FHA_dom_sf"/>
</dbReference>
<evidence type="ECO:0000313" key="5">
    <source>
        <dbReference type="RefSeq" id="XP_031392412.1"/>
    </source>
</evidence>
<feature type="compositionally biased region" description="Polar residues" evidence="2">
    <location>
        <begin position="1"/>
        <end position="13"/>
    </location>
</feature>
<feature type="region of interest" description="Disordered" evidence="2">
    <location>
        <begin position="834"/>
        <end position="985"/>
    </location>
</feature>
<organism evidence="4 5">
    <name type="scientific">Punica granatum</name>
    <name type="common">Pomegranate</name>
    <dbReference type="NCBI Taxonomy" id="22663"/>
    <lineage>
        <taxon>Eukaryota</taxon>
        <taxon>Viridiplantae</taxon>
        <taxon>Streptophyta</taxon>
        <taxon>Embryophyta</taxon>
        <taxon>Tracheophyta</taxon>
        <taxon>Spermatophyta</taxon>
        <taxon>Magnoliopsida</taxon>
        <taxon>eudicotyledons</taxon>
        <taxon>Gunneridae</taxon>
        <taxon>Pentapetalae</taxon>
        <taxon>rosids</taxon>
        <taxon>malvids</taxon>
        <taxon>Myrtales</taxon>
        <taxon>Lythraceae</taxon>
        <taxon>Punica</taxon>
    </lineage>
</organism>
<evidence type="ECO:0000259" key="3">
    <source>
        <dbReference type="PROSITE" id="PS50006"/>
    </source>
</evidence>
<feature type="compositionally biased region" description="Basic and acidic residues" evidence="2">
    <location>
        <begin position="734"/>
        <end position="744"/>
    </location>
</feature>
<gene>
    <name evidence="5" type="primary">LOC116204460</name>
</gene>
<feature type="compositionally biased region" description="Basic and acidic residues" evidence="2">
    <location>
        <begin position="842"/>
        <end position="856"/>
    </location>
</feature>
<feature type="region of interest" description="Disordered" evidence="2">
    <location>
        <begin position="693"/>
        <end position="813"/>
    </location>
</feature>
<protein>
    <submittedName>
        <fullName evidence="5">Myosin-11 isoform X1</fullName>
    </submittedName>
</protein>
<reference evidence="4" key="1">
    <citation type="journal article" date="2020" name="Plant Biotechnol. J.">
        <title>The pomegranate (Punica granatum L.) draft genome dissects genetic divergence between soft- and hard-seeded cultivars.</title>
        <authorList>
            <person name="Luo X."/>
            <person name="Li H."/>
            <person name="Wu Z."/>
            <person name="Yao W."/>
            <person name="Zhao P."/>
            <person name="Cao D."/>
            <person name="Yu H."/>
            <person name="Li K."/>
            <person name="Poudel K."/>
            <person name="Zhao D."/>
            <person name="Zhang F."/>
            <person name="Xia X."/>
            <person name="Chen L."/>
            <person name="Wang Q."/>
            <person name="Jing D."/>
            <person name="Cao S."/>
        </authorList>
    </citation>
    <scope>NUCLEOTIDE SEQUENCE [LARGE SCALE GENOMIC DNA]</scope>
    <source>
        <strain evidence="4">cv. Tunisia</strain>
    </source>
</reference>
<dbReference type="OrthoDB" id="687730at2759"/>
<evidence type="ECO:0000256" key="1">
    <source>
        <dbReference type="SAM" id="Coils"/>
    </source>
</evidence>
<keyword evidence="4" id="KW-1185">Reference proteome</keyword>
<dbReference type="Gene3D" id="2.60.200.20">
    <property type="match status" value="1"/>
</dbReference>
<dbReference type="SMART" id="SM00240">
    <property type="entry name" value="FHA"/>
    <property type="match status" value="1"/>
</dbReference>
<feature type="domain" description="FHA" evidence="3">
    <location>
        <begin position="110"/>
        <end position="160"/>
    </location>
</feature>
<feature type="region of interest" description="Disordered" evidence="2">
    <location>
        <begin position="1"/>
        <end position="61"/>
    </location>
</feature>
<proteinExistence type="predicted"/>
<feature type="compositionally biased region" description="Basic and acidic residues" evidence="2">
    <location>
        <begin position="767"/>
        <end position="788"/>
    </location>
</feature>
<feature type="compositionally biased region" description="Acidic residues" evidence="2">
    <location>
        <begin position="928"/>
        <end position="938"/>
    </location>
</feature>
<dbReference type="PANTHER" id="PTHR47458:SF1">
    <property type="entry name" value="SMAD_FHA DOMAIN-CONTAINING PROTEIN"/>
    <property type="match status" value="1"/>
</dbReference>
<keyword evidence="1" id="KW-0175">Coiled coil</keyword>
<dbReference type="RefSeq" id="XP_031392412.1">
    <property type="nucleotide sequence ID" value="XM_031536552.1"/>
</dbReference>
<dbReference type="AlphaFoldDB" id="A0A6P8D5L9"/>
<sequence>MAAEAQGSSQSGPSPRADASQPGSPGDKPAGPGVAAAASRVGSSGDPAASKPPAAPALSRQESVKNVAFKIASEPLQDPDPSVWGVLTAINTKARERKQGLNMYLNANVHYIGRLVKDVLFRIDSGMVSGEHCRIFKEGTSRVVLKDTSSNGTFVNWTKLGKNSAEVEIHHGDIISFVGAPHSDHAFAFVFREVVKSTPATDDKVTKRKANELAPQKKRLKGIGLGAPEGPISLDDFRSLQRSNTELREQLEKQVLTIDALNNENRASAEHHEKEIKVLKESISNSYLQQMKDLKDMLNGKQNELVELSKLSAEQKQVIEDLNARLRASVQSCREADEIMKSQKASIVELKSRLEEERDLRREEREKATADLKEAVQRAHSEAQAELKRWSDAALRREKEQQEVLDKLQELEKERCALLENMRCKLEDARHNLVISENKVRQLEAQIHEEQQVSAKGRNKVEELEQELRRLTKDLENEKQAAREEACARVSTLELEISAAIRDLDYERRRLKAARERIMLRETQLRAFYSTTEEISALFSKQQEQLKAMQRTLEDEENYENASVDIDLNVPYDDATNNPVDAETVERNTQERAKATSVTSAPRFDVNQVVSSSDEASATEGHECDIRTEQEGQNTQEVEFMNGDHNAKGGFGSDIDVVTGTVPEGEAMETEQVREVVETEREADAIGTEQDRVPIGTEQGGDPIGTERGDLIGTEQAGEQVGTEQEDPIGTEMEGDHVGTEKGDQYGAERVLETESQRNSSEQNMRLNDDSIAVRDTMELDDGGDSHSQENTNHFQSKISAQALKDAEDTEADIGDSIRTGDLLASEVAGSWACSTAPSAHGENESPRSRTEKDDVSPPPNNFIGTVAESQSNPSPEAAVIKQNREHRALTKMIGIVAPDLKKKFSGSMGCDSDREGETRGSASDSGGDSETESDDGDGDGKKNDHGGSDSDAETEGSNRADVGDRLSEDPMDEDNEATQADSFG</sequence>
<feature type="compositionally biased region" description="Basic and acidic residues" evidence="2">
    <location>
        <begin position="939"/>
        <end position="949"/>
    </location>
</feature>
<evidence type="ECO:0000256" key="2">
    <source>
        <dbReference type="SAM" id="MobiDB-lite"/>
    </source>
</evidence>
<feature type="compositionally biased region" description="Low complexity" evidence="2">
    <location>
        <begin position="25"/>
        <end position="59"/>
    </location>
</feature>
<dbReference type="InterPro" id="IPR000253">
    <property type="entry name" value="FHA_dom"/>
</dbReference>
<dbReference type="Pfam" id="PF00498">
    <property type="entry name" value="FHA"/>
    <property type="match status" value="1"/>
</dbReference>
<feature type="region of interest" description="Disordered" evidence="2">
    <location>
        <begin position="609"/>
        <end position="632"/>
    </location>
</feature>
<accession>A0A6P8D5L9</accession>
<feature type="compositionally biased region" description="Polar residues" evidence="2">
    <location>
        <begin position="757"/>
        <end position="766"/>
    </location>
</feature>
<feature type="compositionally biased region" description="Basic and acidic residues" evidence="2">
    <location>
        <begin position="957"/>
        <end position="969"/>
    </location>
</feature>
<dbReference type="GeneID" id="116204460"/>
<dbReference type="PROSITE" id="PS50006">
    <property type="entry name" value="FHA_DOMAIN"/>
    <property type="match status" value="1"/>
</dbReference>
<dbReference type="SUPFAM" id="SSF49879">
    <property type="entry name" value="SMAD/FHA domain"/>
    <property type="match status" value="1"/>
</dbReference>
<evidence type="ECO:0000313" key="4">
    <source>
        <dbReference type="Proteomes" id="UP000515151"/>
    </source>
</evidence>
<name>A0A6P8D5L9_PUNGR</name>
<reference evidence="5" key="2">
    <citation type="submission" date="2025-08" db="UniProtKB">
        <authorList>
            <consortium name="RefSeq"/>
        </authorList>
    </citation>
    <scope>IDENTIFICATION</scope>
    <source>
        <tissue evidence="5">Leaf</tissue>
    </source>
</reference>
<feature type="compositionally biased region" description="Basic and acidic residues" evidence="2">
    <location>
        <begin position="620"/>
        <end position="630"/>
    </location>
</feature>
<feature type="coiled-coil region" evidence="1">
    <location>
        <begin position="244"/>
        <end position="488"/>
    </location>
</feature>